<evidence type="ECO:0000313" key="2">
    <source>
        <dbReference type="Proteomes" id="UP000182761"/>
    </source>
</evidence>
<dbReference type="Proteomes" id="UP000182761">
    <property type="component" value="Unassembled WGS sequence"/>
</dbReference>
<gene>
    <name evidence="1" type="ORF">Ga0061079_1362</name>
</gene>
<reference evidence="1 2" key="1">
    <citation type="submission" date="2016-01" db="EMBL/GenBank/DDBJ databases">
        <authorList>
            <person name="McClelland M."/>
            <person name="Jain A."/>
            <person name="Saraogi P."/>
            <person name="Mendelson R."/>
            <person name="Westerman R."/>
            <person name="SanMiguel P."/>
            <person name="Csonka L."/>
        </authorList>
    </citation>
    <scope>NUCLEOTIDE SEQUENCE [LARGE SCALE GENOMIC DNA]</scope>
    <source>
        <strain evidence="1 2">R-53146</strain>
    </source>
</reference>
<sequence>MENTEIRVKILLSIQRALLGMIYSSIRAIAVGFEKTEKLKVIYYLDKKPTEDDYDSISEVTTEVLADIDFSEVEEKCIFTLEPISKLDKLNSWVYMRKEL</sequence>
<dbReference type="AlphaFoldDB" id="A0A0X3ASR0"/>
<organism evidence="1 2">
    <name type="scientific">Apibacter mensalis</name>
    <dbReference type="NCBI Taxonomy" id="1586267"/>
    <lineage>
        <taxon>Bacteria</taxon>
        <taxon>Pseudomonadati</taxon>
        <taxon>Bacteroidota</taxon>
        <taxon>Flavobacteriia</taxon>
        <taxon>Flavobacteriales</taxon>
        <taxon>Weeksellaceae</taxon>
        <taxon>Apibacter</taxon>
    </lineage>
</organism>
<dbReference type="EMBL" id="FCOR01000036">
    <property type="protein sequence ID" value="CVK17263.1"/>
    <property type="molecule type" value="Genomic_DNA"/>
</dbReference>
<proteinExistence type="predicted"/>
<dbReference type="RefSeq" id="WP_055426409.1">
    <property type="nucleotide sequence ID" value="NZ_FCOR01000036.1"/>
</dbReference>
<evidence type="ECO:0000313" key="1">
    <source>
        <dbReference type="EMBL" id="CVK17263.1"/>
    </source>
</evidence>
<dbReference type="OrthoDB" id="1262618at2"/>
<dbReference type="InterPro" id="IPR058702">
    <property type="entry name" value="MafI2-like"/>
</dbReference>
<keyword evidence="2" id="KW-1185">Reference proteome</keyword>
<dbReference type="Pfam" id="PF26541">
    <property type="entry name" value="MafI2"/>
    <property type="match status" value="1"/>
</dbReference>
<protein>
    <submittedName>
        <fullName evidence="1">Uncharacterized protein</fullName>
    </submittedName>
</protein>
<accession>A0A0X3ASR0</accession>
<name>A0A0X3ASR0_9FLAO</name>